<proteinExistence type="predicted"/>
<dbReference type="OrthoDB" id="1453278at2"/>
<dbReference type="Proteomes" id="UP000002297">
    <property type="component" value="Chromosome"/>
</dbReference>
<reference evidence="1 2" key="1">
    <citation type="journal article" date="2010" name="J. Bacteriol.">
        <title>The complete genome sequence of Croceibacter atlanticus HTCC2559T.</title>
        <authorList>
            <person name="Oh H.M."/>
            <person name="Kang I."/>
            <person name="Ferriera S."/>
            <person name="Giovannoni S.J."/>
            <person name="Cho J.C."/>
        </authorList>
    </citation>
    <scope>NUCLEOTIDE SEQUENCE [LARGE SCALE GENOMIC DNA]</scope>
    <source>
        <strain evidence="2">ATCC BAA-628 / HTCC2559 / KCTC 12090</strain>
    </source>
</reference>
<dbReference type="EMBL" id="CP002046">
    <property type="protein sequence ID" value="EAP88459.1"/>
    <property type="molecule type" value="Genomic_DNA"/>
</dbReference>
<keyword evidence="2" id="KW-1185">Reference proteome</keyword>
<dbReference type="HOGENOM" id="CLU_2989040_0_0_10"/>
<accession>A3U892</accession>
<dbReference type="InterPro" id="IPR045493">
    <property type="entry name" value="DUF6435"/>
</dbReference>
<gene>
    <name evidence="1" type="ordered locus">CA2559_06850</name>
</gene>
<dbReference type="AlphaFoldDB" id="A3U892"/>
<protein>
    <recommendedName>
        <fullName evidence="3">Lacal_2735 family protein</fullName>
    </recommendedName>
</protein>
<sequence length="57" mass="6810">MLFKSKNKSSLDKLKDKYTYLMRKSYNTAIKDKQKSDVLNKRADLVLREIKRLETQS</sequence>
<dbReference type="GeneID" id="89454481"/>
<dbReference type="NCBIfam" id="NF033487">
    <property type="entry name" value="Lacal_2735_fam"/>
    <property type="match status" value="1"/>
</dbReference>
<organism evidence="1 2">
    <name type="scientific">Croceibacter atlanticus (strain ATCC BAA-628 / JCM 21780 / CIP 108009 / IAM 15332 / KCTC 12090 / HTCC2559)</name>
    <dbReference type="NCBI Taxonomy" id="216432"/>
    <lineage>
        <taxon>Bacteria</taxon>
        <taxon>Pseudomonadati</taxon>
        <taxon>Bacteroidota</taxon>
        <taxon>Flavobacteriia</taxon>
        <taxon>Flavobacteriales</taxon>
        <taxon>Flavobacteriaceae</taxon>
        <taxon>Croceibacter</taxon>
    </lineage>
</organism>
<evidence type="ECO:0000313" key="2">
    <source>
        <dbReference type="Proteomes" id="UP000002297"/>
    </source>
</evidence>
<dbReference type="RefSeq" id="WP_013187127.1">
    <property type="nucleotide sequence ID" value="NC_014230.1"/>
</dbReference>
<evidence type="ECO:0008006" key="3">
    <source>
        <dbReference type="Google" id="ProtNLM"/>
    </source>
</evidence>
<evidence type="ECO:0000313" key="1">
    <source>
        <dbReference type="EMBL" id="EAP88459.1"/>
    </source>
</evidence>
<name>A3U892_CROAH</name>
<dbReference type="KEGG" id="cat:CA2559_06850"/>